<dbReference type="PANTHER" id="PTHR47505">
    <property type="entry name" value="DNA UTILIZATION PROTEIN YHGH"/>
    <property type="match status" value="1"/>
</dbReference>
<name>A0AAW3JR81_9FIRM</name>
<gene>
    <name evidence="2" type="ORF">APZ18_13230</name>
</gene>
<protein>
    <recommendedName>
        <fullName evidence="4">DNA utilization protein GntX</fullName>
    </recommendedName>
</protein>
<proteinExistence type="inferred from homology"/>
<accession>A0AAW3JR81</accession>
<comment type="caution">
    <text evidence="2">The sequence shown here is derived from an EMBL/GenBank/DDBJ whole genome shotgun (WGS) entry which is preliminary data.</text>
</comment>
<dbReference type="PANTHER" id="PTHR47505:SF1">
    <property type="entry name" value="DNA UTILIZATION PROTEIN YHGH"/>
    <property type="match status" value="1"/>
</dbReference>
<evidence type="ECO:0008006" key="4">
    <source>
        <dbReference type="Google" id="ProtNLM"/>
    </source>
</evidence>
<sequence>MRCGKPLEDETMQYCYSCKNNQHLYEQGKAAFVYNRSMKSSIAAFKYGARKEYGRYYAAELAKKHESWIKKTGAQALIPVPIHKERHKKRGYNQAKVIADYLEGETGIPVIDDYLIRIKNTEALKELSAAERKASLEDAFLVSETSKLLYRNLRCVILVDDIYTTGSTINECAATLKKSGVLKVYFLCACIGKDQGGE</sequence>
<evidence type="ECO:0000313" key="2">
    <source>
        <dbReference type="EMBL" id="KQC84269.1"/>
    </source>
</evidence>
<dbReference type="CDD" id="cd06223">
    <property type="entry name" value="PRTases_typeI"/>
    <property type="match status" value="1"/>
</dbReference>
<dbReference type="InterPro" id="IPR000836">
    <property type="entry name" value="PRTase_dom"/>
</dbReference>
<keyword evidence="3" id="KW-1185">Reference proteome</keyword>
<dbReference type="InterPro" id="IPR051910">
    <property type="entry name" value="ComF/GntX_DNA_util-trans"/>
</dbReference>
<evidence type="ECO:0000313" key="3">
    <source>
        <dbReference type="Proteomes" id="UP000050833"/>
    </source>
</evidence>
<dbReference type="EMBL" id="LLKB01000006">
    <property type="protein sequence ID" value="KQC84269.1"/>
    <property type="molecule type" value="Genomic_DNA"/>
</dbReference>
<dbReference type="SUPFAM" id="SSF53271">
    <property type="entry name" value="PRTase-like"/>
    <property type="match status" value="1"/>
</dbReference>
<dbReference type="Gene3D" id="3.40.50.2020">
    <property type="match status" value="1"/>
</dbReference>
<comment type="similarity">
    <text evidence="1">Belongs to the ComF/GntX family.</text>
</comment>
<dbReference type="Proteomes" id="UP000050833">
    <property type="component" value="Unassembled WGS sequence"/>
</dbReference>
<organism evidence="2 3">
    <name type="scientific">Butyribacter intestini</name>
    <dbReference type="NCBI Taxonomy" id="1703332"/>
    <lineage>
        <taxon>Bacteria</taxon>
        <taxon>Bacillati</taxon>
        <taxon>Bacillota</taxon>
        <taxon>Clostridia</taxon>
        <taxon>Lachnospirales</taxon>
        <taxon>Lachnospiraceae</taxon>
        <taxon>Butyribacter</taxon>
    </lineage>
</organism>
<evidence type="ECO:0000256" key="1">
    <source>
        <dbReference type="ARBA" id="ARBA00008007"/>
    </source>
</evidence>
<reference evidence="2 3" key="1">
    <citation type="submission" date="2015-10" db="EMBL/GenBank/DDBJ databases">
        <title>Butyribacter intestini gen. nov., sp. nov., a butyric acid-producing bacterium of the family Lachnospiraceae isolated from the human faeces.</title>
        <authorList>
            <person name="Zou Y."/>
            <person name="Xue W."/>
            <person name="Luo G."/>
            <person name="Lv M."/>
        </authorList>
    </citation>
    <scope>NUCLEOTIDE SEQUENCE [LARGE SCALE GENOMIC DNA]</scope>
    <source>
        <strain evidence="2 3">TF01-11</strain>
    </source>
</reference>
<dbReference type="InterPro" id="IPR029057">
    <property type="entry name" value="PRTase-like"/>
</dbReference>
<dbReference type="AlphaFoldDB" id="A0AAW3JR81"/>